<feature type="domain" description="Carboxyltransferase" evidence="4">
    <location>
        <begin position="3"/>
        <end position="204"/>
    </location>
</feature>
<dbReference type="RefSeq" id="WP_386364268.1">
    <property type="nucleotide sequence ID" value="NZ_JBHRXZ010000022.1"/>
</dbReference>
<keyword evidence="6" id="KW-1185">Reference proteome</keyword>
<keyword evidence="1" id="KW-0547">Nucleotide-binding</keyword>
<evidence type="ECO:0000256" key="1">
    <source>
        <dbReference type="ARBA" id="ARBA00022741"/>
    </source>
</evidence>
<keyword evidence="2 5" id="KW-0378">Hydrolase</keyword>
<dbReference type="SUPFAM" id="SSF50891">
    <property type="entry name" value="Cyclophilin-like"/>
    <property type="match status" value="1"/>
</dbReference>
<dbReference type="Gene3D" id="2.40.100.10">
    <property type="entry name" value="Cyclophilin-like"/>
    <property type="match status" value="1"/>
</dbReference>
<organism evidence="5 6">
    <name type="scientific">Stutzerimonas tarimensis</name>
    <dbReference type="NCBI Taxonomy" id="1507735"/>
    <lineage>
        <taxon>Bacteria</taxon>
        <taxon>Pseudomonadati</taxon>
        <taxon>Pseudomonadota</taxon>
        <taxon>Gammaproteobacteria</taxon>
        <taxon>Pseudomonadales</taxon>
        <taxon>Pseudomonadaceae</taxon>
        <taxon>Stutzerimonas</taxon>
    </lineage>
</organism>
<reference evidence="6" key="1">
    <citation type="journal article" date="2019" name="Int. J. Syst. Evol. Microbiol.">
        <title>The Global Catalogue of Microorganisms (GCM) 10K type strain sequencing project: providing services to taxonomists for standard genome sequencing and annotation.</title>
        <authorList>
            <consortium name="The Broad Institute Genomics Platform"/>
            <consortium name="The Broad Institute Genome Sequencing Center for Infectious Disease"/>
            <person name="Wu L."/>
            <person name="Ma J."/>
        </authorList>
    </citation>
    <scope>NUCLEOTIDE SEQUENCE [LARGE SCALE GENOMIC DNA]</scope>
    <source>
        <strain evidence="6">KCTC 42447</strain>
    </source>
</reference>
<dbReference type="Gene3D" id="3.30.1360.40">
    <property type="match status" value="1"/>
</dbReference>
<dbReference type="EMBL" id="JBHRXZ010000022">
    <property type="protein sequence ID" value="MFC3608061.1"/>
    <property type="molecule type" value="Genomic_DNA"/>
</dbReference>
<evidence type="ECO:0000256" key="2">
    <source>
        <dbReference type="ARBA" id="ARBA00022801"/>
    </source>
</evidence>
<gene>
    <name evidence="5" type="primary">pxpB</name>
    <name evidence="5" type="ORF">ACFOMF_09760</name>
</gene>
<accession>A0ABV7T8X6</accession>
<dbReference type="SUPFAM" id="SSF160467">
    <property type="entry name" value="PH0987 N-terminal domain-like"/>
    <property type="match status" value="1"/>
</dbReference>
<proteinExistence type="predicted"/>
<name>A0ABV7T8X6_9GAMM</name>
<dbReference type="InterPro" id="IPR003833">
    <property type="entry name" value="CT_C_D"/>
</dbReference>
<comment type="caution">
    <text evidence="5">The sequence shown here is derived from an EMBL/GenBank/DDBJ whole genome shotgun (WGS) entry which is preliminary data.</text>
</comment>
<dbReference type="InterPro" id="IPR010016">
    <property type="entry name" value="PxpB"/>
</dbReference>
<dbReference type="Proteomes" id="UP001595630">
    <property type="component" value="Unassembled WGS sequence"/>
</dbReference>
<evidence type="ECO:0000259" key="4">
    <source>
        <dbReference type="SMART" id="SM00796"/>
    </source>
</evidence>
<evidence type="ECO:0000256" key="3">
    <source>
        <dbReference type="ARBA" id="ARBA00022840"/>
    </source>
</evidence>
<dbReference type="GO" id="GO:0017168">
    <property type="term" value="F:5-oxoprolinase (ATP-hydrolyzing) activity"/>
    <property type="evidence" value="ECO:0007669"/>
    <property type="project" value="UniProtKB-EC"/>
</dbReference>
<sequence>MTPQLATVALDCLLVRLFERIEETNLPWLTAAAERLRAVFGEALVELVPSYTTLLVQYDLLVLDERQARERVEAALVDLDAAPAQGGRRHELPVWYHPSVGPDLERLAARAGMGIDELIRHHGARDYAVFALGFAPGFAFLGLVEEALAAPRLASPRPRVAAGSVGIAERQTAVYPLASPGGWNLIGRCPLRLFDPAREGYSLLLPGDCVRFVAIGHAEFVRLGGDDNPLEGP</sequence>
<dbReference type="Pfam" id="PF02682">
    <property type="entry name" value="CT_C_D"/>
    <property type="match status" value="1"/>
</dbReference>
<dbReference type="PANTHER" id="PTHR34698">
    <property type="entry name" value="5-OXOPROLINASE SUBUNIT B"/>
    <property type="match status" value="1"/>
</dbReference>
<dbReference type="EC" id="3.5.2.9" evidence="5"/>
<dbReference type="NCBIfam" id="TIGR00370">
    <property type="entry name" value="5-oxoprolinase subunit PxpB"/>
    <property type="match status" value="1"/>
</dbReference>
<keyword evidence="3" id="KW-0067">ATP-binding</keyword>
<dbReference type="SMART" id="SM00796">
    <property type="entry name" value="AHS1"/>
    <property type="match status" value="1"/>
</dbReference>
<evidence type="ECO:0000313" key="6">
    <source>
        <dbReference type="Proteomes" id="UP001595630"/>
    </source>
</evidence>
<dbReference type="PANTHER" id="PTHR34698:SF2">
    <property type="entry name" value="5-OXOPROLINASE SUBUNIT B"/>
    <property type="match status" value="1"/>
</dbReference>
<dbReference type="InterPro" id="IPR029000">
    <property type="entry name" value="Cyclophilin-like_dom_sf"/>
</dbReference>
<evidence type="ECO:0000313" key="5">
    <source>
        <dbReference type="EMBL" id="MFC3608061.1"/>
    </source>
</evidence>
<protein>
    <submittedName>
        <fullName evidence="5">5-oxoprolinase subunit PxpB</fullName>
        <ecNumber evidence="5">3.5.2.9</ecNumber>
    </submittedName>
</protein>